<keyword evidence="3" id="KW-1185">Reference proteome</keyword>
<dbReference type="AlphaFoldDB" id="A0A150XHT4"/>
<dbReference type="InterPro" id="IPR007963">
    <property type="entry name" value="Peptidase_M61_catalytic"/>
</dbReference>
<feature type="domain" description="PDZ" evidence="1">
    <location>
        <begin position="475"/>
        <end position="562"/>
    </location>
</feature>
<dbReference type="SUPFAM" id="SSF55486">
    <property type="entry name" value="Metalloproteases ('zincins'), catalytic domain"/>
    <property type="match status" value="1"/>
</dbReference>
<dbReference type="SUPFAM" id="SSF50156">
    <property type="entry name" value="PDZ domain-like"/>
    <property type="match status" value="1"/>
</dbReference>
<dbReference type="OrthoDB" id="9778516at2"/>
<name>A0A150XHT4_9BACT</name>
<proteinExistence type="predicted"/>
<dbReference type="InterPro" id="IPR040756">
    <property type="entry name" value="Peptidase_M61_N"/>
</dbReference>
<comment type="caution">
    <text evidence="2">The sequence shown here is derived from an EMBL/GenBank/DDBJ whole genome shotgun (WGS) entry which is preliminary data.</text>
</comment>
<dbReference type="InterPro" id="IPR036034">
    <property type="entry name" value="PDZ_sf"/>
</dbReference>
<dbReference type="Pfam" id="PF17899">
    <property type="entry name" value="Peptidase_M61_N"/>
    <property type="match status" value="1"/>
</dbReference>
<evidence type="ECO:0000259" key="1">
    <source>
        <dbReference type="SMART" id="SM00228"/>
    </source>
</evidence>
<dbReference type="RefSeq" id="WP_068217732.1">
    <property type="nucleotide sequence ID" value="NZ_LRPC01000001.1"/>
</dbReference>
<dbReference type="PIRSF" id="PIRSF016493">
    <property type="entry name" value="Glycyl_aminpptds"/>
    <property type="match status" value="1"/>
</dbReference>
<dbReference type="EMBL" id="LRPC01000001">
    <property type="protein sequence ID" value="KYG78288.1"/>
    <property type="molecule type" value="Genomic_DNA"/>
</dbReference>
<dbReference type="InterPro" id="IPR027268">
    <property type="entry name" value="Peptidase_M4/M1_CTD_sf"/>
</dbReference>
<accession>A0A150XHT4</accession>
<dbReference type="InterPro" id="IPR001478">
    <property type="entry name" value="PDZ"/>
</dbReference>
<protein>
    <submittedName>
        <fullName evidence="2">Peptidase M61</fullName>
    </submittedName>
</protein>
<dbReference type="Gene3D" id="2.30.42.10">
    <property type="match status" value="1"/>
</dbReference>
<dbReference type="InterPro" id="IPR024191">
    <property type="entry name" value="Peptidase_M61"/>
</dbReference>
<dbReference type="Proteomes" id="UP000075606">
    <property type="component" value="Unassembled WGS sequence"/>
</dbReference>
<dbReference type="Pfam" id="PF05299">
    <property type="entry name" value="Peptidase_M61"/>
    <property type="match status" value="1"/>
</dbReference>
<gene>
    <name evidence="2" type="ORF">AWW68_05850</name>
</gene>
<dbReference type="SMART" id="SM00228">
    <property type="entry name" value="PDZ"/>
    <property type="match status" value="1"/>
</dbReference>
<evidence type="ECO:0000313" key="3">
    <source>
        <dbReference type="Proteomes" id="UP000075606"/>
    </source>
</evidence>
<reference evidence="2 3" key="1">
    <citation type="submission" date="2016-01" db="EMBL/GenBank/DDBJ databases">
        <title>Genome sequencing of Roseivirga spongicola UST030701-084.</title>
        <authorList>
            <person name="Selvaratnam C."/>
            <person name="Thevarajoo S."/>
            <person name="Goh K.M."/>
            <person name="Ee R."/>
            <person name="Chan K.-G."/>
            <person name="Chong C.S."/>
        </authorList>
    </citation>
    <scope>NUCLEOTIDE SEQUENCE [LARGE SCALE GENOMIC DNA]</scope>
    <source>
        <strain evidence="2 3">UST030701-084</strain>
    </source>
</reference>
<evidence type="ECO:0000313" key="2">
    <source>
        <dbReference type="EMBL" id="KYG78288.1"/>
    </source>
</evidence>
<dbReference type="Gene3D" id="1.10.390.10">
    <property type="entry name" value="Neutral Protease Domain 2"/>
    <property type="match status" value="1"/>
</dbReference>
<organism evidence="2 3">
    <name type="scientific">Roseivirga spongicola</name>
    <dbReference type="NCBI Taxonomy" id="333140"/>
    <lineage>
        <taxon>Bacteria</taxon>
        <taxon>Pseudomonadati</taxon>
        <taxon>Bacteroidota</taxon>
        <taxon>Cytophagia</taxon>
        <taxon>Cytophagales</taxon>
        <taxon>Roseivirgaceae</taxon>
        <taxon>Roseivirga</taxon>
    </lineage>
</organism>
<sequence length="600" mass="67492">MKKLLLTTLLISCLTSFLISQTYNEYEVSFDNRVHHEANIKVTFSNLENKVLEVRMSRSSPGRYAVHEFAKNVYSVKATDGKGKELAVTRSNPHQWDIAGHDGTVVFEYTLFANRAGGTYSGIDETHAHLNIPATYVWARNYDHRPVKVKYNLPAGSNWKVATQMKDLGNDTFYTPNTYYFMDSPTEIADFHLRERMVDGQNIRLALHTSATDSEVDAYFEELIGIVEQQAAVFGELPDFDFGEYTFLSCYVPNASGDGMEHRNSTYVVSGKPNDRPLGSTSMGTISHEFFHAWNVERIRPASLEPFSFEDANMSGELWFAEGFTSYYTNLIRARSGSITAEQYVNGLGGAVSYVINAPGRKYFNPIEMSYRAPFVDAASSIDPDNNSNIFISYYTYGSVLGLALDMSLRTMDNGKNLDDFMKHVWKTQGKPEIPYSVRDLQARLAEYAGESFANEFFSKHIFKSEMPDYERLFKKMGVVFQNPNAGAPTLNAFVRVREGVGQLAQNAIVGTPLYEAGIEKEDKILSINGTALSTFQGRSVDELIADKKPGDVIEVEIDRWGTKMTKKVTIAETQNMRSSWDANANAAAQKRREEWLKAK</sequence>
<dbReference type="STRING" id="333140.AWW68_05850"/>
<dbReference type="Gene3D" id="2.60.40.3650">
    <property type="match status" value="1"/>
</dbReference>